<dbReference type="GO" id="GO:0005886">
    <property type="term" value="C:plasma membrane"/>
    <property type="evidence" value="ECO:0007669"/>
    <property type="project" value="UniProtKB-SubCell"/>
</dbReference>
<feature type="domain" description="Protein kinase" evidence="26">
    <location>
        <begin position="24"/>
        <end position="326"/>
    </location>
</feature>
<dbReference type="EC" id="2.7.11.1" evidence="3"/>
<evidence type="ECO:0000256" key="1">
    <source>
        <dbReference type="ARBA" id="ARBA00004162"/>
    </source>
</evidence>
<evidence type="ECO:0000256" key="12">
    <source>
        <dbReference type="ARBA" id="ARBA00022741"/>
    </source>
</evidence>
<keyword evidence="9" id="KW-0812">Transmembrane</keyword>
<keyword evidence="16" id="KW-0472">Membrane</keyword>
<comment type="catalytic activity">
    <reaction evidence="19">
        <text>L-threonyl-[protein] + ATP = O-phospho-L-threonyl-[protein] + ADP + H(+)</text>
        <dbReference type="Rhea" id="RHEA:46608"/>
        <dbReference type="Rhea" id="RHEA-COMP:11060"/>
        <dbReference type="Rhea" id="RHEA-COMP:11605"/>
        <dbReference type="ChEBI" id="CHEBI:15378"/>
        <dbReference type="ChEBI" id="CHEBI:30013"/>
        <dbReference type="ChEBI" id="CHEBI:30616"/>
        <dbReference type="ChEBI" id="CHEBI:61977"/>
        <dbReference type="ChEBI" id="CHEBI:456216"/>
        <dbReference type="EC" id="2.7.11.1"/>
    </reaction>
</comment>
<evidence type="ECO:0000256" key="22">
    <source>
        <dbReference type="ARBA" id="ARBA00056628"/>
    </source>
</evidence>
<dbReference type="FunFam" id="1.10.510.10:FF:000358">
    <property type="entry name" value="Putative leucine-rich repeat receptor-like serine/threonine-protein kinase"/>
    <property type="match status" value="1"/>
</dbReference>
<proteinExistence type="inferred from homology"/>
<evidence type="ECO:0000256" key="2">
    <source>
        <dbReference type="ARBA" id="ARBA00004389"/>
    </source>
</evidence>
<evidence type="ECO:0000256" key="3">
    <source>
        <dbReference type="ARBA" id="ARBA00012513"/>
    </source>
</evidence>
<evidence type="ECO:0000256" key="25">
    <source>
        <dbReference type="RuleBase" id="RU000304"/>
    </source>
</evidence>
<dbReference type="AlphaFoldDB" id="A0A8T0SBJ2"/>
<dbReference type="SMART" id="SM00220">
    <property type="entry name" value="S_TKc"/>
    <property type="match status" value="1"/>
</dbReference>
<keyword evidence="5 25" id="KW-0723">Serine/threonine-protein kinase</keyword>
<evidence type="ECO:0000256" key="7">
    <source>
        <dbReference type="ARBA" id="ARBA00022614"/>
    </source>
</evidence>
<evidence type="ECO:0000256" key="16">
    <source>
        <dbReference type="ARBA" id="ARBA00023136"/>
    </source>
</evidence>
<evidence type="ECO:0000256" key="20">
    <source>
        <dbReference type="ARBA" id="ARBA00048679"/>
    </source>
</evidence>
<dbReference type="EMBL" id="CM029045">
    <property type="protein sequence ID" value="KAG2595610.1"/>
    <property type="molecule type" value="Genomic_DNA"/>
</dbReference>
<keyword evidence="4" id="KW-1003">Cell membrane</keyword>
<evidence type="ECO:0000256" key="4">
    <source>
        <dbReference type="ARBA" id="ARBA00022475"/>
    </source>
</evidence>
<keyword evidence="14 24" id="KW-0067">ATP-binding</keyword>
<comment type="function">
    <text evidence="22">The processed protein kinase Xa21 chain released by protein cleavage after X.oryzae pv. oryzae protein Ax21 detection translocates into the nucleus where it can bind and regulate WRKY62, a transcription factor. Confers resistance to the bacterial pathogen X.oryzae pv. oryzae (Xoo).</text>
</comment>
<keyword evidence="11" id="KW-0677">Repeat</keyword>
<feature type="binding site" evidence="24">
    <location>
        <position position="53"/>
    </location>
    <ligand>
        <name>ATP</name>
        <dbReference type="ChEBI" id="CHEBI:30616"/>
    </ligand>
</feature>
<comment type="similarity">
    <text evidence="25">Belongs to the protein kinase superfamily.</text>
</comment>
<evidence type="ECO:0000256" key="13">
    <source>
        <dbReference type="ARBA" id="ARBA00022777"/>
    </source>
</evidence>
<evidence type="ECO:0000256" key="24">
    <source>
        <dbReference type="PROSITE-ProRule" id="PRU10141"/>
    </source>
</evidence>
<dbReference type="PROSITE" id="PS00107">
    <property type="entry name" value="PROTEIN_KINASE_ATP"/>
    <property type="match status" value="1"/>
</dbReference>
<comment type="function">
    <text evidence="21">Receptor kinase that detects X.oryzae pv. oryzae protein Ax21 to promote innate immunity. Following X.oryzae pv. oryzae protein Ax21 detection, undergoes cleavage, releasing the processed protein kinase Xa21 chain.</text>
</comment>
<dbReference type="InterPro" id="IPR011009">
    <property type="entry name" value="Kinase-like_dom_sf"/>
</dbReference>
<dbReference type="OrthoDB" id="1103805at2759"/>
<accession>A0A8T0SBJ2</accession>
<dbReference type="Gene3D" id="3.30.200.20">
    <property type="entry name" value="Phosphorylase Kinase, domain 1"/>
    <property type="match status" value="1"/>
</dbReference>
<dbReference type="PROSITE" id="PS50011">
    <property type="entry name" value="PROTEIN_KINASE_DOM"/>
    <property type="match status" value="1"/>
</dbReference>
<dbReference type="Pfam" id="PF00069">
    <property type="entry name" value="Pkinase"/>
    <property type="match status" value="1"/>
</dbReference>
<dbReference type="FunFam" id="3.30.200.20:FF:000432">
    <property type="entry name" value="LRR receptor-like serine/threonine-protein kinase EFR"/>
    <property type="match status" value="1"/>
</dbReference>
<evidence type="ECO:0000256" key="11">
    <source>
        <dbReference type="ARBA" id="ARBA00022737"/>
    </source>
</evidence>
<evidence type="ECO:0000256" key="9">
    <source>
        <dbReference type="ARBA" id="ARBA00022692"/>
    </source>
</evidence>
<keyword evidence="17" id="KW-0675">Receptor</keyword>
<organism evidence="27 28">
    <name type="scientific">Panicum virgatum</name>
    <name type="common">Blackwell switchgrass</name>
    <dbReference type="NCBI Taxonomy" id="38727"/>
    <lineage>
        <taxon>Eukaryota</taxon>
        <taxon>Viridiplantae</taxon>
        <taxon>Streptophyta</taxon>
        <taxon>Embryophyta</taxon>
        <taxon>Tracheophyta</taxon>
        <taxon>Spermatophyta</taxon>
        <taxon>Magnoliopsida</taxon>
        <taxon>Liliopsida</taxon>
        <taxon>Poales</taxon>
        <taxon>Poaceae</taxon>
        <taxon>PACMAD clade</taxon>
        <taxon>Panicoideae</taxon>
        <taxon>Panicodae</taxon>
        <taxon>Paniceae</taxon>
        <taxon>Panicinae</taxon>
        <taxon>Panicum</taxon>
        <taxon>Panicum sect. Hiantes</taxon>
    </lineage>
</organism>
<dbReference type="InterPro" id="IPR017441">
    <property type="entry name" value="Protein_kinase_ATP_BS"/>
</dbReference>
<evidence type="ECO:0000259" key="26">
    <source>
        <dbReference type="PROSITE" id="PS50011"/>
    </source>
</evidence>
<keyword evidence="28" id="KW-1185">Reference proteome</keyword>
<evidence type="ECO:0000256" key="23">
    <source>
        <dbReference type="ARBA" id="ARBA00072040"/>
    </source>
</evidence>
<keyword evidence="6" id="KW-0597">Phosphoprotein</keyword>
<dbReference type="Proteomes" id="UP000823388">
    <property type="component" value="Chromosome 5K"/>
</dbReference>
<protein>
    <recommendedName>
        <fullName evidence="23">Receptor kinase-like protein Xa21</fullName>
        <ecNumber evidence="3">2.7.11.1</ecNumber>
    </recommendedName>
</protein>
<evidence type="ECO:0000256" key="18">
    <source>
        <dbReference type="ARBA" id="ARBA00023180"/>
    </source>
</evidence>
<keyword evidence="12 24" id="KW-0547">Nucleotide-binding</keyword>
<keyword evidence="8" id="KW-0808">Transferase</keyword>
<dbReference type="GO" id="GO:0005789">
    <property type="term" value="C:endoplasmic reticulum membrane"/>
    <property type="evidence" value="ECO:0007669"/>
    <property type="project" value="UniProtKB-SubCell"/>
</dbReference>
<reference evidence="27" key="1">
    <citation type="submission" date="2020-05" db="EMBL/GenBank/DDBJ databases">
        <title>WGS assembly of Panicum virgatum.</title>
        <authorList>
            <person name="Lovell J.T."/>
            <person name="Jenkins J."/>
            <person name="Shu S."/>
            <person name="Juenger T.E."/>
            <person name="Schmutz J."/>
        </authorList>
    </citation>
    <scope>NUCLEOTIDE SEQUENCE</scope>
    <source>
        <strain evidence="27">AP13</strain>
    </source>
</reference>
<keyword evidence="7" id="KW-0433">Leucine-rich repeat</keyword>
<evidence type="ECO:0000256" key="14">
    <source>
        <dbReference type="ARBA" id="ARBA00022840"/>
    </source>
</evidence>
<dbReference type="GO" id="GO:0005524">
    <property type="term" value="F:ATP binding"/>
    <property type="evidence" value="ECO:0007669"/>
    <property type="project" value="UniProtKB-UniRule"/>
</dbReference>
<evidence type="ECO:0000256" key="21">
    <source>
        <dbReference type="ARBA" id="ARBA00054320"/>
    </source>
</evidence>
<dbReference type="InterPro" id="IPR051564">
    <property type="entry name" value="LRR_receptor-like_kinase"/>
</dbReference>
<evidence type="ECO:0000313" key="27">
    <source>
        <dbReference type="EMBL" id="KAG2595610.1"/>
    </source>
</evidence>
<keyword evidence="18" id="KW-0325">Glycoprotein</keyword>
<name>A0A8T0SBJ2_PANVG</name>
<dbReference type="PROSITE" id="PS00108">
    <property type="entry name" value="PROTEIN_KINASE_ST"/>
    <property type="match status" value="1"/>
</dbReference>
<dbReference type="InterPro" id="IPR000719">
    <property type="entry name" value="Prot_kinase_dom"/>
</dbReference>
<keyword evidence="10" id="KW-0732">Signal</keyword>
<sequence>MLAIVVKQFGRVSYHELSNGTGGFSETNLLGQGSFGAVYKCTFQDKGTIVAVKVFNLEKFGCTRSFMAECEALRRVRHRCLIKTITCCSSINHQGQDFKALILEFMPNGSLEDWLHPKSGMPTLKNTLDISQRLDIAVNVMDALDYLHNHCHPSIVHCDLKPSNILLAEDMSARVGDFGMSRILSESASKTLPISSSTTGIRGTIGYVAPEYGEGSSISTLGDVYSLGILLLEMFTGRRPTDDIFRGSLDLHRHSKDALPERIWEIADATMWLHTDAFDNTTRSKIENCLVSAIALGVSCSKKQPRERTLIQDAVAEMHAIRDSYLMFARPLLVEHGDGVLTNLQDFQ</sequence>
<dbReference type="PANTHER" id="PTHR48055:SF63">
    <property type="entry name" value="PROTEIN KINASE DOMAIN-CONTAINING PROTEIN"/>
    <property type="match status" value="1"/>
</dbReference>
<keyword evidence="13" id="KW-0418">Kinase</keyword>
<comment type="catalytic activity">
    <reaction evidence="20">
        <text>L-seryl-[protein] + ATP = O-phospho-L-seryl-[protein] + ADP + H(+)</text>
        <dbReference type="Rhea" id="RHEA:17989"/>
        <dbReference type="Rhea" id="RHEA-COMP:9863"/>
        <dbReference type="Rhea" id="RHEA-COMP:11604"/>
        <dbReference type="ChEBI" id="CHEBI:15378"/>
        <dbReference type="ChEBI" id="CHEBI:29999"/>
        <dbReference type="ChEBI" id="CHEBI:30616"/>
        <dbReference type="ChEBI" id="CHEBI:83421"/>
        <dbReference type="ChEBI" id="CHEBI:456216"/>
        <dbReference type="EC" id="2.7.11.1"/>
    </reaction>
</comment>
<evidence type="ECO:0000256" key="19">
    <source>
        <dbReference type="ARBA" id="ARBA00047899"/>
    </source>
</evidence>
<comment type="caution">
    <text evidence="27">The sequence shown here is derived from an EMBL/GenBank/DDBJ whole genome shotgun (WGS) entry which is preliminary data.</text>
</comment>
<comment type="subcellular location">
    <subcellularLocation>
        <location evidence="1">Cell membrane</location>
        <topology evidence="1">Single-pass membrane protein</topology>
    </subcellularLocation>
    <subcellularLocation>
        <location evidence="2">Endoplasmic reticulum membrane</location>
        <topology evidence="2">Single-pass membrane protein</topology>
    </subcellularLocation>
</comment>
<dbReference type="Gene3D" id="1.10.510.10">
    <property type="entry name" value="Transferase(Phosphotransferase) domain 1"/>
    <property type="match status" value="1"/>
</dbReference>
<dbReference type="GO" id="GO:0004674">
    <property type="term" value="F:protein serine/threonine kinase activity"/>
    <property type="evidence" value="ECO:0007669"/>
    <property type="project" value="UniProtKB-KW"/>
</dbReference>
<dbReference type="PANTHER" id="PTHR48055">
    <property type="entry name" value="LEUCINE-RICH REPEAT RECEPTOR PROTEIN KINASE EMS1"/>
    <property type="match status" value="1"/>
</dbReference>
<evidence type="ECO:0000256" key="15">
    <source>
        <dbReference type="ARBA" id="ARBA00022989"/>
    </source>
</evidence>
<evidence type="ECO:0000256" key="10">
    <source>
        <dbReference type="ARBA" id="ARBA00022729"/>
    </source>
</evidence>
<dbReference type="InterPro" id="IPR008271">
    <property type="entry name" value="Ser/Thr_kinase_AS"/>
</dbReference>
<evidence type="ECO:0000256" key="8">
    <source>
        <dbReference type="ARBA" id="ARBA00022679"/>
    </source>
</evidence>
<evidence type="ECO:0000313" key="28">
    <source>
        <dbReference type="Proteomes" id="UP000823388"/>
    </source>
</evidence>
<evidence type="ECO:0000256" key="5">
    <source>
        <dbReference type="ARBA" id="ARBA00022527"/>
    </source>
</evidence>
<evidence type="ECO:0000256" key="6">
    <source>
        <dbReference type="ARBA" id="ARBA00022553"/>
    </source>
</evidence>
<dbReference type="SUPFAM" id="SSF56112">
    <property type="entry name" value="Protein kinase-like (PK-like)"/>
    <property type="match status" value="1"/>
</dbReference>
<keyword evidence="15" id="KW-1133">Transmembrane helix</keyword>
<evidence type="ECO:0000256" key="17">
    <source>
        <dbReference type="ARBA" id="ARBA00023170"/>
    </source>
</evidence>
<gene>
    <name evidence="27" type="ORF">PVAP13_5KG089348</name>
</gene>